<evidence type="ECO:0000313" key="1">
    <source>
        <dbReference type="EMBL" id="KKT50958.1"/>
    </source>
</evidence>
<accession>A0A0G1HWD4</accession>
<organism evidence="1 2">
    <name type="scientific">Candidatus Collierbacteria bacterium GW2011_GWB2_44_22</name>
    <dbReference type="NCBI Taxonomy" id="1618387"/>
    <lineage>
        <taxon>Bacteria</taxon>
        <taxon>Candidatus Collieribacteriota</taxon>
    </lineage>
</organism>
<dbReference type="EMBL" id="LCIH01000021">
    <property type="protein sequence ID" value="KKT50958.1"/>
    <property type="molecule type" value="Genomic_DNA"/>
</dbReference>
<protein>
    <submittedName>
        <fullName evidence="1">Uncharacterized protein</fullName>
    </submittedName>
</protein>
<reference evidence="1 2" key="1">
    <citation type="journal article" date="2015" name="Nature">
        <title>rRNA introns, odd ribosomes, and small enigmatic genomes across a large radiation of phyla.</title>
        <authorList>
            <person name="Brown C.T."/>
            <person name="Hug L.A."/>
            <person name="Thomas B.C."/>
            <person name="Sharon I."/>
            <person name="Castelle C.J."/>
            <person name="Singh A."/>
            <person name="Wilkins M.J."/>
            <person name="Williams K.H."/>
            <person name="Banfield J.F."/>
        </authorList>
    </citation>
    <scope>NUCLEOTIDE SEQUENCE [LARGE SCALE GENOMIC DNA]</scope>
</reference>
<evidence type="ECO:0000313" key="2">
    <source>
        <dbReference type="Proteomes" id="UP000034006"/>
    </source>
</evidence>
<proteinExistence type="predicted"/>
<comment type="caution">
    <text evidence="1">The sequence shown here is derived from an EMBL/GenBank/DDBJ whole genome shotgun (WGS) entry which is preliminary data.</text>
</comment>
<gene>
    <name evidence="1" type="ORF">UW44_C0021G0004</name>
</gene>
<sequence length="103" mass="11943">MKKPLKLLIVLILFVLLFAPIYTNITVTTDYREGQLVPLTNFNSMVFDSPVLSIAKLYFGEISPSNYIFYLGGYPAENSLVHQHEIQTVWNPTDHIFIVWFIY</sequence>
<name>A0A0G1HWD4_9BACT</name>
<dbReference type="Proteomes" id="UP000034006">
    <property type="component" value="Unassembled WGS sequence"/>
</dbReference>
<dbReference type="STRING" id="1618387.UW44_C0021G0004"/>
<dbReference type="AlphaFoldDB" id="A0A0G1HWD4"/>